<name>A0AAN7NJM8_MYCAM</name>
<dbReference type="AlphaFoldDB" id="A0AAN7NJM8"/>
<organism evidence="1 2">
    <name type="scientific">Mycteria americana</name>
    <name type="common">Wood stork</name>
    <dbReference type="NCBI Taxonomy" id="33587"/>
    <lineage>
        <taxon>Eukaryota</taxon>
        <taxon>Metazoa</taxon>
        <taxon>Chordata</taxon>
        <taxon>Craniata</taxon>
        <taxon>Vertebrata</taxon>
        <taxon>Euteleostomi</taxon>
        <taxon>Archelosauria</taxon>
        <taxon>Archosauria</taxon>
        <taxon>Dinosauria</taxon>
        <taxon>Saurischia</taxon>
        <taxon>Theropoda</taxon>
        <taxon>Coelurosauria</taxon>
        <taxon>Aves</taxon>
        <taxon>Neognathae</taxon>
        <taxon>Neoaves</taxon>
        <taxon>Aequornithes</taxon>
        <taxon>Ciconiiformes</taxon>
        <taxon>Ciconiidae</taxon>
        <taxon>Mycteria</taxon>
    </lineage>
</organism>
<keyword evidence="2" id="KW-1185">Reference proteome</keyword>
<dbReference type="EMBL" id="JAUNZN010000002">
    <property type="protein sequence ID" value="KAK4825609.1"/>
    <property type="molecule type" value="Genomic_DNA"/>
</dbReference>
<evidence type="ECO:0000313" key="2">
    <source>
        <dbReference type="Proteomes" id="UP001333110"/>
    </source>
</evidence>
<reference evidence="1 2" key="1">
    <citation type="journal article" date="2023" name="J. Hered.">
        <title>Chromosome-level genome of the wood stork (Mycteria americana) provides insight into avian chromosome evolution.</title>
        <authorList>
            <person name="Flamio R. Jr."/>
            <person name="Ramstad K.M."/>
        </authorList>
    </citation>
    <scope>NUCLEOTIDE SEQUENCE [LARGE SCALE GENOMIC DNA]</scope>
    <source>
        <strain evidence="1">JAX WOST 10</strain>
    </source>
</reference>
<gene>
    <name evidence="1" type="ORF">QYF61_001289</name>
</gene>
<dbReference type="Proteomes" id="UP001333110">
    <property type="component" value="Unassembled WGS sequence"/>
</dbReference>
<protein>
    <submittedName>
        <fullName evidence="1">Uncharacterized protein</fullName>
    </submittedName>
</protein>
<comment type="caution">
    <text evidence="1">The sequence shown here is derived from an EMBL/GenBank/DDBJ whole genome shotgun (WGS) entry which is preliminary data.</text>
</comment>
<proteinExistence type="predicted"/>
<sequence>MRFRKAKCKVLHLGQGNPWYQYRLGDDGIERSPAEKGLGVLVDEKLDISQQPSRLGVLKKLGGDTAGTADPN</sequence>
<evidence type="ECO:0000313" key="1">
    <source>
        <dbReference type="EMBL" id="KAK4825609.1"/>
    </source>
</evidence>
<accession>A0AAN7NJM8</accession>